<gene>
    <name evidence="2" type="ORF">E2I14_08010</name>
</gene>
<evidence type="ECO:0000313" key="3">
    <source>
        <dbReference type="Proteomes" id="UP000294829"/>
    </source>
</evidence>
<dbReference type="Gene3D" id="3.80.10.10">
    <property type="entry name" value="Ribonuclease Inhibitor"/>
    <property type="match status" value="1"/>
</dbReference>
<dbReference type="PROSITE" id="PS51257">
    <property type="entry name" value="PROKAR_LIPOPROTEIN"/>
    <property type="match status" value="1"/>
</dbReference>
<comment type="caution">
    <text evidence="2">The sequence shown here is derived from an EMBL/GenBank/DDBJ whole genome shotgun (WGS) entry which is preliminary data.</text>
</comment>
<dbReference type="EMBL" id="SMYL01000003">
    <property type="protein sequence ID" value="TDK66410.1"/>
    <property type="molecule type" value="Genomic_DNA"/>
</dbReference>
<sequence length="475" mass="48541">MKTMYLRTSVISSLFILAGCGGGSAITNAPINNPSLPTAEQIATYSDGQIVELGTNISQLSNAALEVLSTATSSNNPVGQIESLTAAQIAALSPEQVQLIGTNGANSVSGVAAIRYLSNSAWAQLVSNSNQVGAIAPAVIATLSGSEVAQFGNNFNQLSDAALAALTNATSLPNNPVGQIQSITPSEIATLSLHQVRILGAAEPDGTIGTSKINWLNSATWSVLVSNSAQVAAITAEEIPTLAADEIIGLGTNINQLSDTALAALTFVTNASSDPIGQVESITAAQIAALSPRQVQLIGTASSSGIKTAPSINWLNFGTWQKLVSDPTQVAAFTSNVVPTLTAEEIIALGGNLNQLSDAALSSLTYLTNPISNPVGQIESISSQQIGDLNPSQISIIASIERGTAIAYLNISAFGSLTANQVSVLTPINMMDVTASELASLSPATLSGMAPATIMSLTIEQKRLLSATQHSACGC</sequence>
<evidence type="ECO:0008006" key="4">
    <source>
        <dbReference type="Google" id="ProtNLM"/>
    </source>
</evidence>
<evidence type="ECO:0000256" key="1">
    <source>
        <dbReference type="SAM" id="SignalP"/>
    </source>
</evidence>
<protein>
    <recommendedName>
        <fullName evidence="4">Heme utilization protein</fullName>
    </recommendedName>
</protein>
<feature type="signal peptide" evidence="1">
    <location>
        <begin position="1"/>
        <end position="25"/>
    </location>
</feature>
<organism evidence="2 3">
    <name type="scientific">Sapientia aquatica</name>
    <dbReference type="NCBI Taxonomy" id="1549640"/>
    <lineage>
        <taxon>Bacteria</taxon>
        <taxon>Pseudomonadati</taxon>
        <taxon>Pseudomonadota</taxon>
        <taxon>Betaproteobacteria</taxon>
        <taxon>Burkholderiales</taxon>
        <taxon>Oxalobacteraceae</taxon>
        <taxon>Sapientia</taxon>
    </lineage>
</organism>
<proteinExistence type="predicted"/>
<dbReference type="RefSeq" id="WP_133327264.1">
    <property type="nucleotide sequence ID" value="NZ_SMYL01000003.1"/>
</dbReference>
<accession>A0A4V3AUT1</accession>
<keyword evidence="1" id="KW-0732">Signal</keyword>
<feature type="chain" id="PRO_5020938946" description="Heme utilization protein" evidence="1">
    <location>
        <begin position="26"/>
        <end position="475"/>
    </location>
</feature>
<dbReference type="AlphaFoldDB" id="A0A4V3AUT1"/>
<reference evidence="2 3" key="1">
    <citation type="submission" date="2019-03" db="EMBL/GenBank/DDBJ databases">
        <title>Sapientia aquatica gen. nov., sp. nov., isolated from a crater lake.</title>
        <authorList>
            <person name="Felfoldi T."/>
            <person name="Szabo A."/>
            <person name="Toth E."/>
            <person name="Schumann P."/>
            <person name="Keki Z."/>
            <person name="Marialigeti K."/>
            <person name="Mathe I."/>
        </authorList>
    </citation>
    <scope>NUCLEOTIDE SEQUENCE [LARGE SCALE GENOMIC DNA]</scope>
    <source>
        <strain evidence="2 3">SA-152</strain>
    </source>
</reference>
<name>A0A4V3AUT1_9BURK</name>
<keyword evidence="3" id="KW-1185">Reference proteome</keyword>
<evidence type="ECO:0000313" key="2">
    <source>
        <dbReference type="EMBL" id="TDK66410.1"/>
    </source>
</evidence>
<dbReference type="OrthoDB" id="5436807at2"/>
<dbReference type="Proteomes" id="UP000294829">
    <property type="component" value="Unassembled WGS sequence"/>
</dbReference>
<dbReference type="InterPro" id="IPR032675">
    <property type="entry name" value="LRR_dom_sf"/>
</dbReference>